<evidence type="ECO:0000313" key="2">
    <source>
        <dbReference type="Proteomes" id="UP001207742"/>
    </source>
</evidence>
<gene>
    <name evidence="1" type="ORF">OL497_04705</name>
</gene>
<accession>A0ABT3IGV4</accession>
<sequence length="64" mass="7162">MKKRKEQEISQKITLNRIAIVTLSEAERNSIVGRRLLHPEVGPSSRPFCDPSSNTLVSIECAVQ</sequence>
<name>A0ABT3IGV4_9BACT</name>
<dbReference type="Proteomes" id="UP001207742">
    <property type="component" value="Unassembled WGS sequence"/>
</dbReference>
<reference evidence="1 2" key="1">
    <citation type="submission" date="2022-10" db="EMBL/GenBank/DDBJ databases">
        <title>Chitinophaga nivalis PC15 sp. nov., isolated from Pyeongchang county, South Korea.</title>
        <authorList>
            <person name="Trinh H.N."/>
        </authorList>
    </citation>
    <scope>NUCLEOTIDE SEQUENCE [LARGE SCALE GENOMIC DNA]</scope>
    <source>
        <strain evidence="1 2">PC14</strain>
    </source>
</reference>
<comment type="caution">
    <text evidence="1">The sequence shown here is derived from an EMBL/GenBank/DDBJ whole genome shotgun (WGS) entry which is preliminary data.</text>
</comment>
<dbReference type="RefSeq" id="WP_264728237.1">
    <property type="nucleotide sequence ID" value="NZ_JAPDNR010000001.1"/>
</dbReference>
<evidence type="ECO:0000313" key="1">
    <source>
        <dbReference type="EMBL" id="MCW3483179.1"/>
    </source>
</evidence>
<protein>
    <submittedName>
        <fullName evidence="1">Uncharacterized protein</fullName>
    </submittedName>
</protein>
<keyword evidence="2" id="KW-1185">Reference proteome</keyword>
<dbReference type="EMBL" id="JAPDNS010000001">
    <property type="protein sequence ID" value="MCW3483179.1"/>
    <property type="molecule type" value="Genomic_DNA"/>
</dbReference>
<organism evidence="1 2">
    <name type="scientific">Chitinophaga nivalis</name>
    <dbReference type="NCBI Taxonomy" id="2991709"/>
    <lineage>
        <taxon>Bacteria</taxon>
        <taxon>Pseudomonadati</taxon>
        <taxon>Bacteroidota</taxon>
        <taxon>Chitinophagia</taxon>
        <taxon>Chitinophagales</taxon>
        <taxon>Chitinophagaceae</taxon>
        <taxon>Chitinophaga</taxon>
    </lineage>
</organism>
<proteinExistence type="predicted"/>